<dbReference type="FunFam" id="3.20.20.100:FF:000024">
    <property type="entry name" value="Aryl-alcohol dehydrogenase"/>
    <property type="match status" value="1"/>
</dbReference>
<evidence type="ECO:0000256" key="3">
    <source>
        <dbReference type="ARBA" id="ARBA00038157"/>
    </source>
</evidence>
<comment type="caution">
    <text evidence="6">The sequence shown here is derived from an EMBL/GenBank/DDBJ whole genome shotgun (WGS) entry which is preliminary data.</text>
</comment>
<dbReference type="Proteomes" id="UP001174694">
    <property type="component" value="Unassembled WGS sequence"/>
</dbReference>
<comment type="similarity">
    <text evidence="3">Belongs to the aldo/keto reductase family. Aldo/keto reductase 2 subfamily.</text>
</comment>
<dbReference type="PANTHER" id="PTHR43364:SF2">
    <property type="entry name" value="ARYL-ALCOHOL DEHYDROGENASE AAD10-RELATED"/>
    <property type="match status" value="1"/>
</dbReference>
<accession>A0AA38RIT8</accession>
<evidence type="ECO:0000256" key="4">
    <source>
        <dbReference type="ARBA" id="ARBA00073126"/>
    </source>
</evidence>
<dbReference type="GO" id="GO:0016491">
    <property type="term" value="F:oxidoreductase activity"/>
    <property type="evidence" value="ECO:0007669"/>
    <property type="project" value="UniProtKB-KW"/>
</dbReference>
<keyword evidence="7" id="KW-1185">Reference proteome</keyword>
<name>A0AA38RIT8_9PEZI</name>
<evidence type="ECO:0000313" key="7">
    <source>
        <dbReference type="Proteomes" id="UP001174694"/>
    </source>
</evidence>
<feature type="domain" description="NADP-dependent oxidoreductase" evidence="5">
    <location>
        <begin position="28"/>
        <end position="340"/>
    </location>
</feature>
<comment type="pathway">
    <text evidence="1">Secondary metabolite biosynthesis; terpenoid biosynthesis.</text>
</comment>
<evidence type="ECO:0000259" key="5">
    <source>
        <dbReference type="Pfam" id="PF00248"/>
    </source>
</evidence>
<evidence type="ECO:0000256" key="2">
    <source>
        <dbReference type="ARBA" id="ARBA00023002"/>
    </source>
</evidence>
<dbReference type="InterPro" id="IPR050523">
    <property type="entry name" value="AKR_Detox_Biosynth"/>
</dbReference>
<sequence length="385" mass="42509">MDFSPPEPSTELGRYRILSPKCGLRVSPLQLGAMSIGDAWSHSMGSMNKDQAFELLDAYVAAGGNFIDTANDYQNEESETWLGEWMKSRNNRDQLVIATKYTSEYKAHVLGKGKTANHCGNHKRSLHMSVRDSLAKLQTDWIDILYLHWWDHTTSIEEVMDSLHILVEQGKVLYLGISDTPAWVVSAANAYATALGKTPFCIYQGRWSVMIRDFERDIIPMARHFGMALAPWGVLGSGKFKTKKEVDERKEHGEGLRSSLSGHVAGSQTADQIRVSEALATVAAEHGIESVGAVALAYVLSKAPNVFPIIGGRKVKHLKDNIQALKIKLTGEQVKYLESVEPFDLGFPSNFIGEDPKVSGRPSGLLTRSAAISFVQAQKPIGYEM</sequence>
<organism evidence="6 7">
    <name type="scientific">Pleurostoma richardsiae</name>
    <dbReference type="NCBI Taxonomy" id="41990"/>
    <lineage>
        <taxon>Eukaryota</taxon>
        <taxon>Fungi</taxon>
        <taxon>Dikarya</taxon>
        <taxon>Ascomycota</taxon>
        <taxon>Pezizomycotina</taxon>
        <taxon>Sordariomycetes</taxon>
        <taxon>Sordariomycetidae</taxon>
        <taxon>Calosphaeriales</taxon>
        <taxon>Pleurostomataceae</taxon>
        <taxon>Pleurostoma</taxon>
    </lineage>
</organism>
<dbReference type="InterPro" id="IPR023210">
    <property type="entry name" value="NADP_OxRdtase_dom"/>
</dbReference>
<dbReference type="SUPFAM" id="SSF51430">
    <property type="entry name" value="NAD(P)-linked oxidoreductase"/>
    <property type="match status" value="1"/>
</dbReference>
<proteinExistence type="inferred from homology"/>
<dbReference type="PANTHER" id="PTHR43364">
    <property type="entry name" value="NADH-SPECIFIC METHYLGLYOXAL REDUCTASE-RELATED"/>
    <property type="match status" value="1"/>
</dbReference>
<dbReference type="AlphaFoldDB" id="A0AA38RIT8"/>
<protein>
    <recommendedName>
        <fullName evidence="4">Aldo-keto reductase ausK</fullName>
    </recommendedName>
</protein>
<dbReference type="Gene3D" id="3.20.20.100">
    <property type="entry name" value="NADP-dependent oxidoreductase domain"/>
    <property type="match status" value="1"/>
</dbReference>
<evidence type="ECO:0000313" key="6">
    <source>
        <dbReference type="EMBL" id="KAJ9149076.1"/>
    </source>
</evidence>
<gene>
    <name evidence="6" type="ORF">NKR23_g4701</name>
</gene>
<dbReference type="EMBL" id="JANBVO010000011">
    <property type="protein sequence ID" value="KAJ9149076.1"/>
    <property type="molecule type" value="Genomic_DNA"/>
</dbReference>
<keyword evidence="2" id="KW-0560">Oxidoreductase</keyword>
<dbReference type="InterPro" id="IPR036812">
    <property type="entry name" value="NAD(P)_OxRdtase_dom_sf"/>
</dbReference>
<dbReference type="Pfam" id="PF00248">
    <property type="entry name" value="Aldo_ket_red"/>
    <property type="match status" value="1"/>
</dbReference>
<evidence type="ECO:0000256" key="1">
    <source>
        <dbReference type="ARBA" id="ARBA00004721"/>
    </source>
</evidence>
<reference evidence="6" key="1">
    <citation type="submission" date="2022-07" db="EMBL/GenBank/DDBJ databases">
        <title>Fungi with potential for degradation of polypropylene.</title>
        <authorList>
            <person name="Gostincar C."/>
        </authorList>
    </citation>
    <scope>NUCLEOTIDE SEQUENCE</scope>
    <source>
        <strain evidence="6">EXF-13308</strain>
    </source>
</reference>